<protein>
    <submittedName>
        <fullName evidence="2">Uncharacterized protein</fullName>
    </submittedName>
</protein>
<sequence length="153" mass="16723">MAVNAMGASAVAELLGDLTDRTKYTEGVLKGMLGVIRNEELHHTTIIGKIGIVPLSLEQLNKLKYVDEANQKTAFGSDIATAIRAEMTRRTSIKIEFESLFRTLYAGAEYGPEKVMDAIQRYEEAMRSSSTSFAPPPPVPTTDSNDGFAARTH</sequence>
<organism evidence="2 3">
    <name type="scientific">Candidatus Doudnabacteria bacterium RIFCSPHIGHO2_01_FULL_41_86</name>
    <dbReference type="NCBI Taxonomy" id="1817821"/>
    <lineage>
        <taxon>Bacteria</taxon>
        <taxon>Candidatus Doudnaibacteriota</taxon>
    </lineage>
</organism>
<gene>
    <name evidence="2" type="ORF">A2717_01185</name>
</gene>
<dbReference type="Proteomes" id="UP000177610">
    <property type="component" value="Unassembled WGS sequence"/>
</dbReference>
<reference evidence="2 3" key="1">
    <citation type="journal article" date="2016" name="Nat. Commun.">
        <title>Thousands of microbial genomes shed light on interconnected biogeochemical processes in an aquifer system.</title>
        <authorList>
            <person name="Anantharaman K."/>
            <person name="Brown C.T."/>
            <person name="Hug L.A."/>
            <person name="Sharon I."/>
            <person name="Castelle C.J."/>
            <person name="Probst A.J."/>
            <person name="Thomas B.C."/>
            <person name="Singh A."/>
            <person name="Wilkins M.J."/>
            <person name="Karaoz U."/>
            <person name="Brodie E.L."/>
            <person name="Williams K.H."/>
            <person name="Hubbard S.S."/>
            <person name="Banfield J.F."/>
        </authorList>
    </citation>
    <scope>NUCLEOTIDE SEQUENCE [LARGE SCALE GENOMIC DNA]</scope>
</reference>
<proteinExistence type="predicted"/>
<dbReference type="EMBL" id="MFEH01000001">
    <property type="protein sequence ID" value="OGE74146.1"/>
    <property type="molecule type" value="Genomic_DNA"/>
</dbReference>
<evidence type="ECO:0000256" key="1">
    <source>
        <dbReference type="SAM" id="MobiDB-lite"/>
    </source>
</evidence>
<evidence type="ECO:0000313" key="2">
    <source>
        <dbReference type="EMBL" id="OGE74146.1"/>
    </source>
</evidence>
<evidence type="ECO:0000313" key="3">
    <source>
        <dbReference type="Proteomes" id="UP000177610"/>
    </source>
</evidence>
<accession>A0A1F5N8Z9</accession>
<feature type="region of interest" description="Disordered" evidence="1">
    <location>
        <begin position="127"/>
        <end position="153"/>
    </location>
</feature>
<name>A0A1F5N8Z9_9BACT</name>
<dbReference type="AlphaFoldDB" id="A0A1F5N8Z9"/>
<comment type="caution">
    <text evidence="2">The sequence shown here is derived from an EMBL/GenBank/DDBJ whole genome shotgun (WGS) entry which is preliminary data.</text>
</comment>